<gene>
    <name evidence="1" type="ordered locus">MTR_1g046710</name>
</gene>
<dbReference type="AlphaFoldDB" id="A0A072VID0"/>
<dbReference type="EnsemblPlants" id="KEH41213">
    <property type="protein sequence ID" value="KEH41213"/>
    <property type="gene ID" value="MTR_1g046710"/>
</dbReference>
<protein>
    <submittedName>
        <fullName evidence="1 2">Uncharacterized protein</fullName>
    </submittedName>
</protein>
<proteinExistence type="predicted"/>
<reference evidence="2" key="3">
    <citation type="submission" date="2015-04" db="UniProtKB">
        <authorList>
            <consortium name="EnsemblPlants"/>
        </authorList>
    </citation>
    <scope>IDENTIFICATION</scope>
    <source>
        <strain evidence="2">cv. Jemalong A17</strain>
    </source>
</reference>
<dbReference type="PANTHER" id="PTHR33527:SF28">
    <property type="entry name" value="GB|AAD43168.1"/>
    <property type="match status" value="1"/>
</dbReference>
<dbReference type="EMBL" id="CM001217">
    <property type="protein sequence ID" value="KEH41213.1"/>
    <property type="molecule type" value="Genomic_DNA"/>
</dbReference>
<evidence type="ECO:0000313" key="2">
    <source>
        <dbReference type="EnsemblPlants" id="KEH41213"/>
    </source>
</evidence>
<organism evidence="1 3">
    <name type="scientific">Medicago truncatula</name>
    <name type="common">Barrel medic</name>
    <name type="synonym">Medicago tribuloides</name>
    <dbReference type="NCBI Taxonomy" id="3880"/>
    <lineage>
        <taxon>Eukaryota</taxon>
        <taxon>Viridiplantae</taxon>
        <taxon>Streptophyta</taxon>
        <taxon>Embryophyta</taxon>
        <taxon>Tracheophyta</taxon>
        <taxon>Spermatophyta</taxon>
        <taxon>Magnoliopsida</taxon>
        <taxon>eudicotyledons</taxon>
        <taxon>Gunneridae</taxon>
        <taxon>Pentapetalae</taxon>
        <taxon>rosids</taxon>
        <taxon>fabids</taxon>
        <taxon>Fabales</taxon>
        <taxon>Fabaceae</taxon>
        <taxon>Papilionoideae</taxon>
        <taxon>50 kb inversion clade</taxon>
        <taxon>NPAAA clade</taxon>
        <taxon>Hologalegina</taxon>
        <taxon>IRL clade</taxon>
        <taxon>Trifolieae</taxon>
        <taxon>Medicago</taxon>
    </lineage>
</organism>
<reference evidence="1 3" key="1">
    <citation type="journal article" date="2011" name="Nature">
        <title>The Medicago genome provides insight into the evolution of rhizobial symbioses.</title>
        <authorList>
            <person name="Young N.D."/>
            <person name="Debelle F."/>
            <person name="Oldroyd G.E."/>
            <person name="Geurts R."/>
            <person name="Cannon S.B."/>
            <person name="Udvardi M.K."/>
            <person name="Benedito V.A."/>
            <person name="Mayer K.F."/>
            <person name="Gouzy J."/>
            <person name="Schoof H."/>
            <person name="Van de Peer Y."/>
            <person name="Proost S."/>
            <person name="Cook D.R."/>
            <person name="Meyers B.C."/>
            <person name="Spannagl M."/>
            <person name="Cheung F."/>
            <person name="De Mita S."/>
            <person name="Krishnakumar V."/>
            <person name="Gundlach H."/>
            <person name="Zhou S."/>
            <person name="Mudge J."/>
            <person name="Bharti A.K."/>
            <person name="Murray J.D."/>
            <person name="Naoumkina M.A."/>
            <person name="Rosen B."/>
            <person name="Silverstein K.A."/>
            <person name="Tang H."/>
            <person name="Rombauts S."/>
            <person name="Zhao P.X."/>
            <person name="Zhou P."/>
            <person name="Barbe V."/>
            <person name="Bardou P."/>
            <person name="Bechner M."/>
            <person name="Bellec A."/>
            <person name="Berger A."/>
            <person name="Berges H."/>
            <person name="Bidwell S."/>
            <person name="Bisseling T."/>
            <person name="Choisne N."/>
            <person name="Couloux A."/>
            <person name="Denny R."/>
            <person name="Deshpande S."/>
            <person name="Dai X."/>
            <person name="Doyle J.J."/>
            <person name="Dudez A.M."/>
            <person name="Farmer A.D."/>
            <person name="Fouteau S."/>
            <person name="Franken C."/>
            <person name="Gibelin C."/>
            <person name="Gish J."/>
            <person name="Goldstein S."/>
            <person name="Gonzalez A.J."/>
            <person name="Green P.J."/>
            <person name="Hallab A."/>
            <person name="Hartog M."/>
            <person name="Hua A."/>
            <person name="Humphray S.J."/>
            <person name="Jeong D.H."/>
            <person name="Jing Y."/>
            <person name="Jocker A."/>
            <person name="Kenton S.M."/>
            <person name="Kim D.J."/>
            <person name="Klee K."/>
            <person name="Lai H."/>
            <person name="Lang C."/>
            <person name="Lin S."/>
            <person name="Macmil S.L."/>
            <person name="Magdelenat G."/>
            <person name="Matthews L."/>
            <person name="McCorrison J."/>
            <person name="Monaghan E.L."/>
            <person name="Mun J.H."/>
            <person name="Najar F.Z."/>
            <person name="Nicholson C."/>
            <person name="Noirot C."/>
            <person name="O'Bleness M."/>
            <person name="Paule C.R."/>
            <person name="Poulain J."/>
            <person name="Prion F."/>
            <person name="Qin B."/>
            <person name="Qu C."/>
            <person name="Retzel E.F."/>
            <person name="Riddle C."/>
            <person name="Sallet E."/>
            <person name="Samain S."/>
            <person name="Samson N."/>
            <person name="Sanders I."/>
            <person name="Saurat O."/>
            <person name="Scarpelli C."/>
            <person name="Schiex T."/>
            <person name="Segurens B."/>
            <person name="Severin A.J."/>
            <person name="Sherrier D.J."/>
            <person name="Shi R."/>
            <person name="Sims S."/>
            <person name="Singer S.R."/>
            <person name="Sinharoy S."/>
            <person name="Sterck L."/>
            <person name="Viollet A."/>
            <person name="Wang B.B."/>
            <person name="Wang K."/>
            <person name="Wang M."/>
            <person name="Wang X."/>
            <person name="Warfsmann J."/>
            <person name="Weissenbach J."/>
            <person name="White D.D."/>
            <person name="White J.D."/>
            <person name="Wiley G.B."/>
            <person name="Wincker P."/>
            <person name="Xing Y."/>
            <person name="Yang L."/>
            <person name="Yao Z."/>
            <person name="Ying F."/>
            <person name="Zhai J."/>
            <person name="Zhou L."/>
            <person name="Zuber A."/>
            <person name="Denarie J."/>
            <person name="Dixon R.A."/>
            <person name="May G.D."/>
            <person name="Schwartz D.C."/>
            <person name="Rogers J."/>
            <person name="Quetier F."/>
            <person name="Town C.D."/>
            <person name="Roe B.A."/>
        </authorList>
    </citation>
    <scope>NUCLEOTIDE SEQUENCE [LARGE SCALE GENOMIC DNA]</scope>
    <source>
        <strain evidence="1">A17</strain>
        <strain evidence="2 3">cv. Jemalong A17</strain>
    </source>
</reference>
<dbReference type="Proteomes" id="UP000002051">
    <property type="component" value="Unassembled WGS sequence"/>
</dbReference>
<keyword evidence="3" id="KW-1185">Reference proteome</keyword>
<dbReference type="PANTHER" id="PTHR33527">
    <property type="entry name" value="OS07G0274300 PROTEIN"/>
    <property type="match status" value="1"/>
</dbReference>
<accession>A0A072VID0</accession>
<sequence>MAFLIWIERKSKQFNLVANTLQHWPNVMLSSLADEFVVILNCIESSRYPNSFLRKNKLLLIQQIMRRNVTFEFFHEKRLELIIDVTKFINNVCIRAFTDIIEQVHLTGL</sequence>
<evidence type="ECO:0000313" key="1">
    <source>
        <dbReference type="EMBL" id="KEH41213.1"/>
    </source>
</evidence>
<reference evidence="1 3" key="2">
    <citation type="journal article" date="2014" name="BMC Genomics">
        <title>An improved genome release (version Mt4.0) for the model legume Medicago truncatula.</title>
        <authorList>
            <person name="Tang H."/>
            <person name="Krishnakumar V."/>
            <person name="Bidwell S."/>
            <person name="Rosen B."/>
            <person name="Chan A."/>
            <person name="Zhou S."/>
            <person name="Gentzbittel L."/>
            <person name="Childs K.L."/>
            <person name="Yandell M."/>
            <person name="Gundlach H."/>
            <person name="Mayer K.F."/>
            <person name="Schwartz D.C."/>
            <person name="Town C.D."/>
        </authorList>
    </citation>
    <scope>GENOME REANNOTATION</scope>
    <source>
        <strain evidence="1">A17</strain>
        <strain evidence="2 3">cv. Jemalong A17</strain>
    </source>
</reference>
<name>A0A072VID0_MEDTR</name>
<dbReference type="HOGENOM" id="CLU_2187796_0_0_1"/>
<evidence type="ECO:0000313" key="3">
    <source>
        <dbReference type="Proteomes" id="UP000002051"/>
    </source>
</evidence>